<organism evidence="1">
    <name type="scientific">Rhizophora mucronata</name>
    <name type="common">Asiatic mangrove</name>
    <dbReference type="NCBI Taxonomy" id="61149"/>
    <lineage>
        <taxon>Eukaryota</taxon>
        <taxon>Viridiplantae</taxon>
        <taxon>Streptophyta</taxon>
        <taxon>Embryophyta</taxon>
        <taxon>Tracheophyta</taxon>
        <taxon>Spermatophyta</taxon>
        <taxon>Magnoliopsida</taxon>
        <taxon>eudicotyledons</taxon>
        <taxon>Gunneridae</taxon>
        <taxon>Pentapetalae</taxon>
        <taxon>rosids</taxon>
        <taxon>fabids</taxon>
        <taxon>Malpighiales</taxon>
        <taxon>Rhizophoraceae</taxon>
        <taxon>Rhizophora</taxon>
    </lineage>
</organism>
<sequence>MHYQIMHLLLSLISCKPISNMIQLL</sequence>
<reference evidence="1" key="1">
    <citation type="submission" date="2018-02" db="EMBL/GenBank/DDBJ databases">
        <title>Rhizophora mucronata_Transcriptome.</title>
        <authorList>
            <person name="Meera S.P."/>
            <person name="Sreeshan A."/>
            <person name="Augustine A."/>
        </authorList>
    </citation>
    <scope>NUCLEOTIDE SEQUENCE</scope>
    <source>
        <tissue evidence="1">Leaf</tissue>
    </source>
</reference>
<evidence type="ECO:0000313" key="1">
    <source>
        <dbReference type="EMBL" id="MBX64159.1"/>
    </source>
</evidence>
<accession>A0A2P2QB58</accession>
<name>A0A2P2QB58_RHIMU</name>
<dbReference type="AlphaFoldDB" id="A0A2P2QB58"/>
<dbReference type="EMBL" id="GGEC01083675">
    <property type="protein sequence ID" value="MBX64159.1"/>
    <property type="molecule type" value="Transcribed_RNA"/>
</dbReference>
<proteinExistence type="predicted"/>
<protein>
    <submittedName>
        <fullName evidence="1">Uncharacterized protein</fullName>
    </submittedName>
</protein>